<keyword evidence="7" id="KW-1185">Reference proteome</keyword>
<name>A0ABT1BSR2_9BURK</name>
<dbReference type="Gene3D" id="3.30.450.20">
    <property type="entry name" value="PAS domain"/>
    <property type="match status" value="1"/>
</dbReference>
<evidence type="ECO:0000256" key="2">
    <source>
        <dbReference type="ARBA" id="ARBA00012438"/>
    </source>
</evidence>
<dbReference type="EC" id="2.7.13.3" evidence="2"/>
<evidence type="ECO:0000259" key="5">
    <source>
        <dbReference type="PROSITE" id="PS50113"/>
    </source>
</evidence>
<dbReference type="PRINTS" id="PR00344">
    <property type="entry name" value="BCTRLSENSOR"/>
</dbReference>
<keyword evidence="6" id="KW-0547">Nucleotide-binding</keyword>
<dbReference type="SUPFAM" id="SSF55874">
    <property type="entry name" value="ATPase domain of HSP90 chaperone/DNA topoisomerase II/histidine kinase"/>
    <property type="match status" value="1"/>
</dbReference>
<dbReference type="InterPro" id="IPR003594">
    <property type="entry name" value="HATPase_dom"/>
</dbReference>
<dbReference type="SUPFAM" id="SSF55785">
    <property type="entry name" value="PYP-like sensor domain (PAS domain)"/>
    <property type="match status" value="1"/>
</dbReference>
<dbReference type="Gene3D" id="1.10.287.130">
    <property type="match status" value="1"/>
</dbReference>
<comment type="catalytic activity">
    <reaction evidence="1">
        <text>ATP + protein L-histidine = ADP + protein N-phospho-L-histidine.</text>
        <dbReference type="EC" id="2.7.13.3"/>
    </reaction>
</comment>
<dbReference type="Pfam" id="PF02518">
    <property type="entry name" value="HATPase_c"/>
    <property type="match status" value="1"/>
</dbReference>
<dbReference type="InterPro" id="IPR004358">
    <property type="entry name" value="Sig_transdc_His_kin-like_C"/>
</dbReference>
<dbReference type="CDD" id="cd00130">
    <property type="entry name" value="PAS"/>
    <property type="match status" value="1"/>
</dbReference>
<dbReference type="RefSeq" id="WP_252772228.1">
    <property type="nucleotide sequence ID" value="NZ_JAMXMC010000019.1"/>
</dbReference>
<sequence length="456" mass="48862">MSDRLPPPHPDLPTLPLEGVDESTWVDVIHKMDEVYAQLLADEAAREEKNAELERTQQFILSLLTAMSDVLLACDQQGLIEETNAALCALVGRPDAALRGTPAAALMMGGPQGEDARRMREALAQSQTRRDGAVVEVALADAQGQPVPVDFNCTPRLDHQGRVIGHVCVGRPLGELKRAYRALQEAHEALKRTQAQLLHSEKMASLGRLVAGVAHELNNPISFLLGNVSALRKYADRLEQYLGAVHAGPLPPELAALRQRLRIDAALADLPSVIDGMTEGAHRTADIVNALKRFSVIDRAERSPVDLGQVVEQAIHWVRKGAAPDFRIDWTPPAEPVQVMGSAGQLLQVMLNLIQNAADACAGRPEGRLQITLEPPAQAGGRLRLRFADNGPGIAPEHVARVFDPFFTTKPVGKGTGLGLSISYGLIDQHGGHLSLAPAAGGGAEFTVELPVAEAA</sequence>
<dbReference type="SUPFAM" id="SSF47384">
    <property type="entry name" value="Homodimeric domain of signal transducing histidine kinase"/>
    <property type="match status" value="1"/>
</dbReference>
<dbReference type="InterPro" id="IPR005467">
    <property type="entry name" value="His_kinase_dom"/>
</dbReference>
<dbReference type="InterPro" id="IPR000700">
    <property type="entry name" value="PAS-assoc_C"/>
</dbReference>
<dbReference type="InterPro" id="IPR036097">
    <property type="entry name" value="HisK_dim/P_sf"/>
</dbReference>
<evidence type="ECO:0000256" key="3">
    <source>
        <dbReference type="ARBA" id="ARBA00022553"/>
    </source>
</evidence>
<dbReference type="InterPro" id="IPR000014">
    <property type="entry name" value="PAS"/>
</dbReference>
<dbReference type="Pfam" id="PF08448">
    <property type="entry name" value="PAS_4"/>
    <property type="match status" value="1"/>
</dbReference>
<dbReference type="SMART" id="SM00091">
    <property type="entry name" value="PAS"/>
    <property type="match status" value="1"/>
</dbReference>
<dbReference type="InterPro" id="IPR036890">
    <property type="entry name" value="HATPase_C_sf"/>
</dbReference>
<organism evidence="6 7">
    <name type="scientific">Ideonella oryzae</name>
    <dbReference type="NCBI Taxonomy" id="2937441"/>
    <lineage>
        <taxon>Bacteria</taxon>
        <taxon>Pseudomonadati</taxon>
        <taxon>Pseudomonadota</taxon>
        <taxon>Betaproteobacteria</taxon>
        <taxon>Burkholderiales</taxon>
        <taxon>Sphaerotilaceae</taxon>
        <taxon>Ideonella</taxon>
    </lineage>
</organism>
<dbReference type="Proteomes" id="UP001204851">
    <property type="component" value="Unassembled WGS sequence"/>
</dbReference>
<evidence type="ECO:0000259" key="4">
    <source>
        <dbReference type="PROSITE" id="PS50109"/>
    </source>
</evidence>
<comment type="caution">
    <text evidence="6">The sequence shown here is derived from an EMBL/GenBank/DDBJ whole genome shotgun (WGS) entry which is preliminary data.</text>
</comment>
<feature type="domain" description="Histidine kinase" evidence="4">
    <location>
        <begin position="212"/>
        <end position="454"/>
    </location>
</feature>
<dbReference type="InterPro" id="IPR013656">
    <property type="entry name" value="PAS_4"/>
</dbReference>
<dbReference type="InterPro" id="IPR035965">
    <property type="entry name" value="PAS-like_dom_sf"/>
</dbReference>
<dbReference type="EMBL" id="JAMXMC010000019">
    <property type="protein sequence ID" value="MCO5979280.1"/>
    <property type="molecule type" value="Genomic_DNA"/>
</dbReference>
<evidence type="ECO:0000313" key="7">
    <source>
        <dbReference type="Proteomes" id="UP001204851"/>
    </source>
</evidence>
<dbReference type="SMART" id="SM00387">
    <property type="entry name" value="HATPase_c"/>
    <property type="match status" value="1"/>
</dbReference>
<proteinExistence type="predicted"/>
<dbReference type="GO" id="GO:0005524">
    <property type="term" value="F:ATP binding"/>
    <property type="evidence" value="ECO:0007669"/>
    <property type="project" value="UniProtKB-KW"/>
</dbReference>
<dbReference type="PANTHER" id="PTHR43065:SF42">
    <property type="entry name" value="TWO-COMPONENT SENSOR PPRA"/>
    <property type="match status" value="1"/>
</dbReference>
<dbReference type="PROSITE" id="PS50109">
    <property type="entry name" value="HIS_KIN"/>
    <property type="match status" value="1"/>
</dbReference>
<dbReference type="InterPro" id="IPR003661">
    <property type="entry name" value="HisK_dim/P_dom"/>
</dbReference>
<dbReference type="CDD" id="cd00082">
    <property type="entry name" value="HisKA"/>
    <property type="match status" value="1"/>
</dbReference>
<dbReference type="SMART" id="SM00388">
    <property type="entry name" value="HisKA"/>
    <property type="match status" value="1"/>
</dbReference>
<protein>
    <recommendedName>
        <fullName evidence="2">histidine kinase</fullName>
        <ecNumber evidence="2">2.7.13.3</ecNumber>
    </recommendedName>
</protein>
<feature type="domain" description="PAC" evidence="5">
    <location>
        <begin position="133"/>
        <end position="185"/>
    </location>
</feature>
<dbReference type="Gene3D" id="3.30.565.10">
    <property type="entry name" value="Histidine kinase-like ATPase, C-terminal domain"/>
    <property type="match status" value="1"/>
</dbReference>
<keyword evidence="6" id="KW-0067">ATP-binding</keyword>
<evidence type="ECO:0000313" key="6">
    <source>
        <dbReference type="EMBL" id="MCO5979280.1"/>
    </source>
</evidence>
<reference evidence="6 7" key="1">
    <citation type="submission" date="2022-06" db="EMBL/GenBank/DDBJ databases">
        <title>Ideonella sp. NS12-5 Genome sequencing and assembly.</title>
        <authorList>
            <person name="Jung Y."/>
        </authorList>
    </citation>
    <scope>NUCLEOTIDE SEQUENCE [LARGE SCALE GENOMIC DNA]</scope>
    <source>
        <strain evidence="6 7">NS12-5</strain>
    </source>
</reference>
<dbReference type="Pfam" id="PF00512">
    <property type="entry name" value="HisKA"/>
    <property type="match status" value="1"/>
</dbReference>
<accession>A0ABT1BSR2</accession>
<gene>
    <name evidence="6" type="ORF">M0L44_21480</name>
</gene>
<evidence type="ECO:0000256" key="1">
    <source>
        <dbReference type="ARBA" id="ARBA00000085"/>
    </source>
</evidence>
<keyword evidence="3" id="KW-0597">Phosphoprotein</keyword>
<dbReference type="PANTHER" id="PTHR43065">
    <property type="entry name" value="SENSOR HISTIDINE KINASE"/>
    <property type="match status" value="1"/>
</dbReference>
<dbReference type="PROSITE" id="PS50113">
    <property type="entry name" value="PAC"/>
    <property type="match status" value="1"/>
</dbReference>
<dbReference type="NCBIfam" id="TIGR00229">
    <property type="entry name" value="sensory_box"/>
    <property type="match status" value="1"/>
</dbReference>